<dbReference type="Proteomes" id="UP000782241">
    <property type="component" value="Unassembled WGS sequence"/>
</dbReference>
<dbReference type="PANTHER" id="PTHR33048:SF143">
    <property type="entry name" value="EXTRACELLULAR MEMBRANE PROTEIN CFEM DOMAIN-CONTAINING PROTEIN-RELATED"/>
    <property type="match status" value="1"/>
</dbReference>
<dbReference type="GO" id="GO:0016020">
    <property type="term" value="C:membrane"/>
    <property type="evidence" value="ECO:0007669"/>
    <property type="project" value="UniProtKB-SubCell"/>
</dbReference>
<evidence type="ECO:0000256" key="5">
    <source>
        <dbReference type="ARBA" id="ARBA00038359"/>
    </source>
</evidence>
<feature type="transmembrane region" description="Helical" evidence="6">
    <location>
        <begin position="187"/>
        <end position="210"/>
    </location>
</feature>
<feature type="transmembrane region" description="Helical" evidence="6">
    <location>
        <begin position="222"/>
        <end position="243"/>
    </location>
</feature>
<keyword evidence="2 6" id="KW-0812">Transmembrane</keyword>
<keyword evidence="4 6" id="KW-0472">Membrane</keyword>
<feature type="transmembrane region" description="Helical" evidence="6">
    <location>
        <begin position="307"/>
        <end position="328"/>
    </location>
</feature>
<proteinExistence type="inferred from homology"/>
<evidence type="ECO:0000256" key="1">
    <source>
        <dbReference type="ARBA" id="ARBA00004141"/>
    </source>
</evidence>
<dbReference type="InterPro" id="IPR052337">
    <property type="entry name" value="SAT4-like"/>
</dbReference>
<dbReference type="EMBL" id="JAGPUO010000003">
    <property type="protein sequence ID" value="KAG5663691.1"/>
    <property type="molecule type" value="Genomic_DNA"/>
</dbReference>
<dbReference type="PANTHER" id="PTHR33048">
    <property type="entry name" value="PTH11-LIKE INTEGRAL MEMBRANE PROTEIN (AFU_ORTHOLOGUE AFUA_5G11245)"/>
    <property type="match status" value="1"/>
</dbReference>
<feature type="transmembrane region" description="Helical" evidence="6">
    <location>
        <begin position="348"/>
        <end position="367"/>
    </location>
</feature>
<keyword evidence="3 6" id="KW-1133">Transmembrane helix</keyword>
<comment type="similarity">
    <text evidence="5">Belongs to the SAT4 family.</text>
</comment>
<gene>
    <name evidence="9" type="ORF">KAF25_006276</name>
</gene>
<feature type="signal peptide" evidence="7">
    <location>
        <begin position="1"/>
        <end position="19"/>
    </location>
</feature>
<evidence type="ECO:0000256" key="2">
    <source>
        <dbReference type="ARBA" id="ARBA00022692"/>
    </source>
</evidence>
<comment type="caution">
    <text evidence="9">The sequence shown here is derived from an EMBL/GenBank/DDBJ whole genome shotgun (WGS) entry which is preliminary data.</text>
</comment>
<feature type="domain" description="Rhodopsin" evidence="8">
    <location>
        <begin position="111"/>
        <end position="368"/>
    </location>
</feature>
<dbReference type="InterPro" id="IPR049326">
    <property type="entry name" value="Rhodopsin_dom_fungi"/>
</dbReference>
<name>A0A9P7KYP3_9HYPO</name>
<evidence type="ECO:0000259" key="8">
    <source>
        <dbReference type="Pfam" id="PF20684"/>
    </source>
</evidence>
<reference evidence="9" key="1">
    <citation type="submission" date="2021-04" db="EMBL/GenBank/DDBJ databases">
        <title>Draft genome of Fusarium avenaceum strain F156N33, isolated from an atmospheric sample in Virginia.</title>
        <authorList>
            <person name="Yang S."/>
            <person name="Vinatzer B.A."/>
            <person name="Coleman J."/>
        </authorList>
    </citation>
    <scope>NUCLEOTIDE SEQUENCE</scope>
    <source>
        <strain evidence="9">F156N33</strain>
    </source>
</reference>
<keyword evidence="10" id="KW-1185">Reference proteome</keyword>
<evidence type="ECO:0000313" key="10">
    <source>
        <dbReference type="Proteomes" id="UP000782241"/>
    </source>
</evidence>
<evidence type="ECO:0000256" key="7">
    <source>
        <dbReference type="SAM" id="SignalP"/>
    </source>
</evidence>
<feature type="transmembrane region" description="Helical" evidence="6">
    <location>
        <begin position="127"/>
        <end position="147"/>
    </location>
</feature>
<dbReference type="AlphaFoldDB" id="A0A9P7KYP3"/>
<feature type="chain" id="PRO_5040483680" description="Rhodopsin domain-containing protein" evidence="7">
    <location>
        <begin position="20"/>
        <end position="486"/>
    </location>
</feature>
<dbReference type="Pfam" id="PF20684">
    <property type="entry name" value="Fung_rhodopsin"/>
    <property type="match status" value="1"/>
</dbReference>
<evidence type="ECO:0000256" key="4">
    <source>
        <dbReference type="ARBA" id="ARBA00023136"/>
    </source>
</evidence>
<organism evidence="9 10">
    <name type="scientific">Fusarium avenaceum</name>
    <dbReference type="NCBI Taxonomy" id="40199"/>
    <lineage>
        <taxon>Eukaryota</taxon>
        <taxon>Fungi</taxon>
        <taxon>Dikarya</taxon>
        <taxon>Ascomycota</taxon>
        <taxon>Pezizomycotina</taxon>
        <taxon>Sordariomycetes</taxon>
        <taxon>Hypocreomycetidae</taxon>
        <taxon>Hypocreales</taxon>
        <taxon>Nectriaceae</taxon>
        <taxon>Fusarium</taxon>
        <taxon>Fusarium tricinctum species complex</taxon>
    </lineage>
</organism>
<evidence type="ECO:0000256" key="3">
    <source>
        <dbReference type="ARBA" id="ARBA00022989"/>
    </source>
</evidence>
<protein>
    <recommendedName>
        <fullName evidence="8">Rhodopsin domain-containing protein</fullName>
    </recommendedName>
</protein>
<comment type="subcellular location">
    <subcellularLocation>
        <location evidence="1">Membrane</location>
        <topology evidence="1">Multi-pass membrane protein</topology>
    </subcellularLocation>
</comment>
<evidence type="ECO:0000313" key="9">
    <source>
        <dbReference type="EMBL" id="KAG5663691.1"/>
    </source>
</evidence>
<keyword evidence="7" id="KW-0732">Signal</keyword>
<accession>A0A9P7KYP3</accession>
<evidence type="ECO:0000256" key="6">
    <source>
        <dbReference type="SAM" id="Phobius"/>
    </source>
</evidence>
<feature type="transmembrane region" description="Helical" evidence="6">
    <location>
        <begin position="273"/>
        <end position="295"/>
    </location>
</feature>
<sequence length="486" mass="54777">MKLTSWAICSLALVAGVFGADKPELFESLPNCTTSCFEPYGIVGFDTLDICNNKNLKHEIDQCFSQRCSDLERFGIARIHANACDDKPDDKRLHHYILLIAEIPAWASPWIRLYSSWITYESLSLDDYVIALCGLLYTVFVTLVHFGHSVTDTTIAWDATTQNITDGLKVCYNNTGLQLEIANTLQLVFMAEIFELACSCLLRVAILLVCLRISLRGHHMTITGVTILLTILSSFALALLKVFRCSPIEFAWEGWAQEDRDQVIAGCLPLDSLEYAACAIDISLNVTIFAMLIRLISSRSTRTASFWLKQAIAVALGAFVLGVSGFRAQLLVNYFTKMQPVWEYHDRIIWMDVEISALIIWACLPTWQAFADSSNRSNIEERSLPTPLIRGANNKTPKKRFRRAGLFRFLAKGRTKRQAEHNLFLGDKTYGNVRTEIEGGQRFSMISQLTGLIGIQVKTRTTRFVVDNEWDAEKGSARENITRDNE</sequence>